<feature type="coiled-coil region" evidence="1">
    <location>
        <begin position="41"/>
        <end position="71"/>
    </location>
</feature>
<dbReference type="Proteomes" id="UP001177003">
    <property type="component" value="Chromosome 6"/>
</dbReference>
<evidence type="ECO:0000256" key="1">
    <source>
        <dbReference type="SAM" id="Coils"/>
    </source>
</evidence>
<protein>
    <submittedName>
        <fullName evidence="3">Uncharacterized protein</fullName>
    </submittedName>
</protein>
<evidence type="ECO:0000313" key="4">
    <source>
        <dbReference type="Proteomes" id="UP001177003"/>
    </source>
</evidence>
<organism evidence="3 4">
    <name type="scientific">Lactuca saligna</name>
    <name type="common">Willowleaf lettuce</name>
    <dbReference type="NCBI Taxonomy" id="75948"/>
    <lineage>
        <taxon>Eukaryota</taxon>
        <taxon>Viridiplantae</taxon>
        <taxon>Streptophyta</taxon>
        <taxon>Embryophyta</taxon>
        <taxon>Tracheophyta</taxon>
        <taxon>Spermatophyta</taxon>
        <taxon>Magnoliopsida</taxon>
        <taxon>eudicotyledons</taxon>
        <taxon>Gunneridae</taxon>
        <taxon>Pentapetalae</taxon>
        <taxon>asterids</taxon>
        <taxon>campanulids</taxon>
        <taxon>Asterales</taxon>
        <taxon>Asteraceae</taxon>
        <taxon>Cichorioideae</taxon>
        <taxon>Cichorieae</taxon>
        <taxon>Lactucinae</taxon>
        <taxon>Lactuca</taxon>
    </lineage>
</organism>
<sequence length="130" mass="15150">MLNKIEDVSNGNEASGSEGKKKVVDDEEEEEELSKREKLIRKKHDVELDNLSRVRKELEDQEMEAEIAKVTLVTLITLFPPWPMERIQKEAVDEPSTRWFESSVSFEPDSTTDSLLDFPITPRAFLFRYF</sequence>
<accession>A0AA36EBF2</accession>
<dbReference type="EMBL" id="OX465082">
    <property type="protein sequence ID" value="CAI9290246.1"/>
    <property type="molecule type" value="Genomic_DNA"/>
</dbReference>
<reference evidence="3" key="1">
    <citation type="submission" date="2023-04" db="EMBL/GenBank/DDBJ databases">
        <authorList>
            <person name="Vijverberg K."/>
            <person name="Xiong W."/>
            <person name="Schranz E."/>
        </authorList>
    </citation>
    <scope>NUCLEOTIDE SEQUENCE</scope>
</reference>
<keyword evidence="4" id="KW-1185">Reference proteome</keyword>
<feature type="region of interest" description="Disordered" evidence="2">
    <location>
        <begin position="1"/>
        <end position="35"/>
    </location>
</feature>
<gene>
    <name evidence="3" type="ORF">LSALG_LOCUS29449</name>
</gene>
<name>A0AA36EBF2_LACSI</name>
<evidence type="ECO:0000256" key="2">
    <source>
        <dbReference type="SAM" id="MobiDB-lite"/>
    </source>
</evidence>
<evidence type="ECO:0000313" key="3">
    <source>
        <dbReference type="EMBL" id="CAI9290246.1"/>
    </source>
</evidence>
<proteinExistence type="predicted"/>
<dbReference type="AlphaFoldDB" id="A0AA36EBF2"/>
<keyword evidence="1" id="KW-0175">Coiled coil</keyword>